<protein>
    <submittedName>
        <fullName evidence="1">Uncharacterized protein</fullName>
    </submittedName>
</protein>
<organism evidence="1">
    <name type="scientific">Thermosporothrix sp. COM3</name>
    <dbReference type="NCBI Taxonomy" id="2490863"/>
    <lineage>
        <taxon>Bacteria</taxon>
        <taxon>Bacillati</taxon>
        <taxon>Chloroflexota</taxon>
        <taxon>Ktedonobacteria</taxon>
        <taxon>Ktedonobacterales</taxon>
        <taxon>Thermosporotrichaceae</taxon>
        <taxon>Thermosporothrix</taxon>
    </lineage>
</organism>
<dbReference type="SUPFAM" id="SSF46785">
    <property type="entry name" value="Winged helix' DNA-binding domain"/>
    <property type="match status" value="1"/>
</dbReference>
<gene>
    <name evidence="1" type="ORF">KTC_17470</name>
</gene>
<dbReference type="InterPro" id="IPR036390">
    <property type="entry name" value="WH_DNA-bd_sf"/>
</dbReference>
<dbReference type="EMBL" id="AP019376">
    <property type="protein sequence ID" value="BBH86996.1"/>
    <property type="molecule type" value="Genomic_DNA"/>
</dbReference>
<name>A0A455SGX2_9CHLR</name>
<dbReference type="AlphaFoldDB" id="A0A455SGX2"/>
<reference evidence="1" key="1">
    <citation type="submission" date="2018-12" db="EMBL/GenBank/DDBJ databases">
        <title>Novel natural products biosynthetic potential of the class Ktedonobacteria.</title>
        <authorList>
            <person name="Zheng Y."/>
            <person name="Saitou A."/>
            <person name="Wang C.M."/>
            <person name="Toyoda A."/>
            <person name="Minakuchi Y."/>
            <person name="Sekiguchi Y."/>
            <person name="Ueda K."/>
            <person name="Takano H."/>
            <person name="Sakai Y."/>
            <person name="Yokota A."/>
            <person name="Yabe S."/>
        </authorList>
    </citation>
    <scope>NUCLEOTIDE SEQUENCE</scope>
    <source>
        <strain evidence="1">COM3</strain>
    </source>
</reference>
<sequence length="406" mass="47877">MEQKAAFPYQIDRAIEHALREMDGIPVRAFGLLYPLWMVEIAAQEDEKRPYALIERFLVRGLYEARLQTVEELVAFFGLSSALVLKILRFLETIQHVKQVEGGRWILTETGIQSFCSGMKRVRQQKSQYLYFDGICSRPLLQEHYTNKLRVLTDREAGQLASGSTIGFRFYRLSLPVTWDAQALTDLEHHPDRGRYNLPSTIHSVTAISNTLAYLPMYIIETRRRAVSYYLAYTHVKELRDPFFERLVNETERIRRSFHAMQHETKLAELWTRWLISKDLAYLTPRQTPEGIWRVVLPDSLFRSSTFSFRSIGSFHKEQGYFLQLWCHNEAFRRRAIFERAMLLLKKKTLDCTYMEEMLQRWSQLLDVQPVKLDDLRVWLQKQGDGVKLLQKLLSRREEKQPDAAF</sequence>
<accession>A0A455SGX2</accession>
<evidence type="ECO:0000313" key="1">
    <source>
        <dbReference type="EMBL" id="BBH86996.1"/>
    </source>
</evidence>
<proteinExistence type="predicted"/>